<evidence type="ECO:0000256" key="1">
    <source>
        <dbReference type="ARBA" id="ARBA00010105"/>
    </source>
</evidence>
<dbReference type="InterPro" id="IPR003226">
    <property type="entry name" value="MYG1_exonuclease"/>
</dbReference>
<proteinExistence type="inferred from homology"/>
<dbReference type="EMBL" id="CP151512">
    <property type="protein sequence ID" value="WZN65341.1"/>
    <property type="molecule type" value="Genomic_DNA"/>
</dbReference>
<protein>
    <submittedName>
        <fullName evidence="2">Metal-dependent protein hydrolase</fullName>
    </submittedName>
</protein>
<dbReference type="PANTHER" id="PTHR11215:SF1">
    <property type="entry name" value="MYG1 EXONUCLEASE"/>
    <property type="match status" value="1"/>
</dbReference>
<accession>A0AAX4PHR5</accession>
<dbReference type="AlphaFoldDB" id="A0AAX4PHR5"/>
<dbReference type="PANTHER" id="PTHR11215">
    <property type="entry name" value="METAL DEPENDENT HYDROLASE - RELATED"/>
    <property type="match status" value="1"/>
</dbReference>
<dbReference type="GO" id="GO:0016787">
    <property type="term" value="F:hydrolase activity"/>
    <property type="evidence" value="ECO:0007669"/>
    <property type="project" value="UniProtKB-KW"/>
</dbReference>
<keyword evidence="2" id="KW-0378">Hydrolase</keyword>
<comment type="similarity">
    <text evidence="1">Belongs to the MYG1 family.</text>
</comment>
<sequence>MGSKAVKTIGTHSGTFHCDEALGCFLLRRTKQFANATVTRSRDEQTLQNLDCVIDVGGVYDHSRHRYDHHQRGFNEVLGMGGFDQTKLSSAGLVYKHFGREVVASECGLPVEHPDTETLYFAMYRHFVEGVDAVDNGVEQYQARVSKKRKTENGEAAVVEDSDSDVVAVATVEKVYLEETSLGNRVGALNAAWNEDASAEVQDRKFQEASEMAGREFLQKLAYLHKSWLPAREIVRRAMESRREVDKTGKILKLDRYCPWKDHLFELEEEERKAVPEGFHEVLYCLYQDDREGKWRIMSVPKPGEGGFSQRKPLPSNWRGLRGPALDAVTGVRGGTFVHAAGFTGGHETYEGMLKLAKMAILDTCCCCQ</sequence>
<organism evidence="2 3">
    <name type="scientific">Chloropicon roscoffensis</name>
    <dbReference type="NCBI Taxonomy" id="1461544"/>
    <lineage>
        <taxon>Eukaryota</taxon>
        <taxon>Viridiplantae</taxon>
        <taxon>Chlorophyta</taxon>
        <taxon>Chloropicophyceae</taxon>
        <taxon>Chloropicales</taxon>
        <taxon>Chloropicaceae</taxon>
        <taxon>Chloropicon</taxon>
    </lineage>
</organism>
<keyword evidence="3" id="KW-1185">Reference proteome</keyword>
<dbReference type="Pfam" id="PF03690">
    <property type="entry name" value="MYG1_exonuc"/>
    <property type="match status" value="1"/>
</dbReference>
<dbReference type="GO" id="GO:0005634">
    <property type="term" value="C:nucleus"/>
    <property type="evidence" value="ECO:0007669"/>
    <property type="project" value="TreeGrafter"/>
</dbReference>
<dbReference type="Proteomes" id="UP001472866">
    <property type="component" value="Chromosome 12"/>
</dbReference>
<evidence type="ECO:0000313" key="2">
    <source>
        <dbReference type="EMBL" id="WZN65341.1"/>
    </source>
</evidence>
<reference evidence="2 3" key="1">
    <citation type="submission" date="2024-03" db="EMBL/GenBank/DDBJ databases">
        <title>Complete genome sequence of the green alga Chloropicon roscoffensis RCC1871.</title>
        <authorList>
            <person name="Lemieux C."/>
            <person name="Pombert J.-F."/>
            <person name="Otis C."/>
            <person name="Turmel M."/>
        </authorList>
    </citation>
    <scope>NUCLEOTIDE SEQUENCE [LARGE SCALE GENOMIC DNA]</scope>
    <source>
        <strain evidence="2 3">RCC1871</strain>
    </source>
</reference>
<name>A0AAX4PHR5_9CHLO</name>
<gene>
    <name evidence="2" type="ORF">HKI87_12g68990</name>
</gene>
<evidence type="ECO:0000313" key="3">
    <source>
        <dbReference type="Proteomes" id="UP001472866"/>
    </source>
</evidence>
<dbReference type="GO" id="GO:0005737">
    <property type="term" value="C:cytoplasm"/>
    <property type="evidence" value="ECO:0007669"/>
    <property type="project" value="TreeGrafter"/>
</dbReference>